<dbReference type="PROSITE" id="PS50865">
    <property type="entry name" value="ZF_MYND_2"/>
    <property type="match status" value="1"/>
</dbReference>
<evidence type="ECO:0000259" key="7">
    <source>
        <dbReference type="PROSITE" id="PS50865"/>
    </source>
</evidence>
<dbReference type="InterPro" id="IPR002893">
    <property type="entry name" value="Znf_MYND"/>
</dbReference>
<evidence type="ECO:0000256" key="3">
    <source>
        <dbReference type="ARBA" id="ARBA00022723"/>
    </source>
</evidence>
<evidence type="ECO:0000313" key="10">
    <source>
        <dbReference type="Proteomes" id="UP000239649"/>
    </source>
</evidence>
<dbReference type="CDD" id="cd06467">
    <property type="entry name" value="p23_NUDC_like"/>
    <property type="match status" value="1"/>
</dbReference>
<dbReference type="OrthoDB" id="416217at2759"/>
<feature type="domain" description="MYND-type" evidence="7">
    <location>
        <begin position="15"/>
        <end position="52"/>
    </location>
</feature>
<reference evidence="9 10" key="1">
    <citation type="journal article" date="2018" name="Plant J.">
        <title>Genome sequences of Chlorella sorokiniana UTEX 1602 and Micractinium conductrix SAG 241.80: implications to maltose excretion by a green alga.</title>
        <authorList>
            <person name="Arriola M.B."/>
            <person name="Velmurugan N."/>
            <person name="Zhang Y."/>
            <person name="Plunkett M.H."/>
            <person name="Hondzo H."/>
            <person name="Barney B.M."/>
        </authorList>
    </citation>
    <scope>NUCLEOTIDE SEQUENCE [LARGE SCALE GENOMIC DNA]</scope>
    <source>
        <strain evidence="9 10">SAG 241.80</strain>
    </source>
</reference>
<name>A0A2P6V6W4_9CHLO</name>
<evidence type="ECO:0000256" key="2">
    <source>
        <dbReference type="ARBA" id="ARBA00022490"/>
    </source>
</evidence>
<dbReference type="InterPro" id="IPR008978">
    <property type="entry name" value="HSP20-like_chaperone"/>
</dbReference>
<dbReference type="PANTHER" id="PTHR12356:SF3">
    <property type="entry name" value="NUCLEAR MIGRATION PROTEIN NUDC"/>
    <property type="match status" value="1"/>
</dbReference>
<dbReference type="GO" id="GO:0008270">
    <property type="term" value="F:zinc ion binding"/>
    <property type="evidence" value="ECO:0007669"/>
    <property type="project" value="UniProtKB-KW"/>
</dbReference>
<dbReference type="Gene3D" id="6.10.140.2220">
    <property type="match status" value="1"/>
</dbReference>
<keyword evidence="10" id="KW-1185">Reference proteome</keyword>
<comment type="caution">
    <text evidence="9">The sequence shown here is derived from an EMBL/GenBank/DDBJ whole genome shotgun (WGS) entry which is preliminary data.</text>
</comment>
<keyword evidence="2" id="KW-0963">Cytoplasm</keyword>
<dbReference type="AlphaFoldDB" id="A0A2P6V6W4"/>
<evidence type="ECO:0000256" key="6">
    <source>
        <dbReference type="PROSITE-ProRule" id="PRU00134"/>
    </source>
</evidence>
<keyword evidence="4 6" id="KW-0863">Zinc-finger</keyword>
<dbReference type="InterPro" id="IPR037898">
    <property type="entry name" value="NudC_fam"/>
</dbReference>
<dbReference type="PROSITE" id="PS01360">
    <property type="entry name" value="ZF_MYND_1"/>
    <property type="match status" value="1"/>
</dbReference>
<dbReference type="SUPFAM" id="SSF49764">
    <property type="entry name" value="HSP20-like chaperones"/>
    <property type="match status" value="1"/>
</dbReference>
<evidence type="ECO:0000256" key="4">
    <source>
        <dbReference type="ARBA" id="ARBA00022771"/>
    </source>
</evidence>
<evidence type="ECO:0000256" key="1">
    <source>
        <dbReference type="ARBA" id="ARBA00004496"/>
    </source>
</evidence>
<sequence>MAAMHEEEVPEALECANCGATQGLLKCSRCHVAWFCGVKCQKAYWPFHKTQCKRNEFADAIEEAEPKFANWMRKHGKQAVLKDDEVERLERAGAAASGPGRQDVMESMYGRAEPKPAEPRYTAEERRAMRAAAETEAAAARAALGAAGGAAYAAVELPPALSLDCQRYKWRQTQSHVEVFVPLPEGLPAGRVRVRLTTGTISVEVDEAPVLAGRLWREIKAEESTWYVTDGVLELSLLKRCRRGNYEAGTTNADTFWKAVVRGAAPHETLPCEHPPLEYYRAPCEGLEKEPALRSGREKQAALAGGDAAVQPALAAA</sequence>
<dbReference type="Pfam" id="PF01753">
    <property type="entry name" value="zf-MYND"/>
    <property type="match status" value="1"/>
</dbReference>
<accession>A0A2P6V6W4</accession>
<dbReference type="InterPro" id="IPR007052">
    <property type="entry name" value="CS_dom"/>
</dbReference>
<dbReference type="GO" id="GO:0051082">
    <property type="term" value="F:unfolded protein binding"/>
    <property type="evidence" value="ECO:0007669"/>
    <property type="project" value="TreeGrafter"/>
</dbReference>
<proteinExistence type="predicted"/>
<gene>
    <name evidence="9" type="ORF">C2E20_6781</name>
</gene>
<comment type="subcellular location">
    <subcellularLocation>
        <location evidence="1">Cytoplasm</location>
    </subcellularLocation>
</comment>
<dbReference type="GO" id="GO:0005737">
    <property type="term" value="C:cytoplasm"/>
    <property type="evidence" value="ECO:0007669"/>
    <property type="project" value="UniProtKB-SubCell"/>
</dbReference>
<organism evidence="9 10">
    <name type="scientific">Micractinium conductrix</name>
    <dbReference type="NCBI Taxonomy" id="554055"/>
    <lineage>
        <taxon>Eukaryota</taxon>
        <taxon>Viridiplantae</taxon>
        <taxon>Chlorophyta</taxon>
        <taxon>core chlorophytes</taxon>
        <taxon>Trebouxiophyceae</taxon>
        <taxon>Chlorellales</taxon>
        <taxon>Chlorellaceae</taxon>
        <taxon>Chlorella clade</taxon>
        <taxon>Micractinium</taxon>
    </lineage>
</organism>
<dbReference type="STRING" id="554055.A0A2P6V6W4"/>
<keyword evidence="3" id="KW-0479">Metal-binding</keyword>
<dbReference type="Proteomes" id="UP000239649">
    <property type="component" value="Unassembled WGS sequence"/>
</dbReference>
<protein>
    <submittedName>
        <fullName evidence="9">Nuclear migration nudc</fullName>
    </submittedName>
</protein>
<keyword evidence="5" id="KW-0862">Zinc</keyword>
<dbReference type="Pfam" id="PF04969">
    <property type="entry name" value="CS"/>
    <property type="match status" value="1"/>
</dbReference>
<feature type="domain" description="CS" evidence="8">
    <location>
        <begin position="163"/>
        <end position="261"/>
    </location>
</feature>
<dbReference type="PROSITE" id="PS51203">
    <property type="entry name" value="CS"/>
    <property type="match status" value="1"/>
</dbReference>
<dbReference type="Gene3D" id="2.60.40.790">
    <property type="match status" value="1"/>
</dbReference>
<dbReference type="GO" id="GO:0006457">
    <property type="term" value="P:protein folding"/>
    <property type="evidence" value="ECO:0007669"/>
    <property type="project" value="TreeGrafter"/>
</dbReference>
<evidence type="ECO:0000256" key="5">
    <source>
        <dbReference type="ARBA" id="ARBA00022833"/>
    </source>
</evidence>
<evidence type="ECO:0000313" key="9">
    <source>
        <dbReference type="EMBL" id="PSC69830.1"/>
    </source>
</evidence>
<dbReference type="PANTHER" id="PTHR12356">
    <property type="entry name" value="NUCLEAR MOVEMENT PROTEIN NUDC"/>
    <property type="match status" value="1"/>
</dbReference>
<dbReference type="SUPFAM" id="SSF144232">
    <property type="entry name" value="HIT/MYND zinc finger-like"/>
    <property type="match status" value="1"/>
</dbReference>
<dbReference type="EMBL" id="LHPF02000024">
    <property type="protein sequence ID" value="PSC69830.1"/>
    <property type="molecule type" value="Genomic_DNA"/>
</dbReference>
<evidence type="ECO:0000259" key="8">
    <source>
        <dbReference type="PROSITE" id="PS51203"/>
    </source>
</evidence>